<dbReference type="Gene3D" id="1.10.8.10">
    <property type="entry name" value="DNA helicase RuvA subunit, C-terminal domain"/>
    <property type="match status" value="1"/>
</dbReference>
<accession>A0A139HU09</accession>
<dbReference type="SUPFAM" id="SSF53335">
    <property type="entry name" value="S-adenosyl-L-methionine-dependent methyltransferases"/>
    <property type="match status" value="1"/>
</dbReference>
<dbReference type="PANTHER" id="PTHR18895">
    <property type="entry name" value="HEMK METHYLTRANSFERASE"/>
    <property type="match status" value="1"/>
</dbReference>
<dbReference type="InterPro" id="IPR050320">
    <property type="entry name" value="N5-glutamine_MTase"/>
</dbReference>
<dbReference type="STRING" id="321146.A0A139HU09"/>
<dbReference type="PROSITE" id="PS00092">
    <property type="entry name" value="N6_MTASE"/>
    <property type="match status" value="1"/>
</dbReference>
<dbReference type="InterPro" id="IPR011639">
    <property type="entry name" value="MethylTrfase_TaqI-like_dom"/>
</dbReference>
<gene>
    <name evidence="2" type="ORF">AC578_324</name>
</gene>
<dbReference type="Proteomes" id="UP000070133">
    <property type="component" value="Unassembled WGS sequence"/>
</dbReference>
<evidence type="ECO:0000313" key="2">
    <source>
        <dbReference type="EMBL" id="KXT05964.1"/>
    </source>
</evidence>
<evidence type="ECO:0000259" key="1">
    <source>
        <dbReference type="Pfam" id="PF07669"/>
    </source>
</evidence>
<keyword evidence="3" id="KW-1185">Reference proteome</keyword>
<dbReference type="PANTHER" id="PTHR18895:SF74">
    <property type="entry name" value="MTRF1L RELEASE FACTOR GLUTAMINE METHYLTRANSFERASE"/>
    <property type="match status" value="1"/>
</dbReference>
<proteinExistence type="predicted"/>
<comment type="caution">
    <text evidence="2">The sequence shown here is derived from an EMBL/GenBank/DDBJ whole genome shotgun (WGS) entry which is preliminary data.</text>
</comment>
<protein>
    <recommendedName>
        <fullName evidence="1">Type II methyltransferase M.TaqI-like domain-containing protein</fullName>
    </recommendedName>
</protein>
<sequence>MPRIRPQEFLKAKAINRALVWLLPVCRDLNSARNEFRWMKEHAINVSHRLGYNDHAILLRSLVSRRAQGEPLQYILESEYFGHLEIKCRPGVLIPRQETAASVTFLAQLVSRNSSQADGRGKRLRVLDISNGTHPHLVHKALSFTTVARPRTGSGCIPLLFHHEYYRDTRTANDELRLVGVDISPDALSLSRQNLVHQIAIQRQSNQGINRTRSLNGIGFVQADVLRDCQDIARDTIEETDHAPSILQALHRLNSNDTPPNFDILISNPPYISAKSFKSTTSRSVRIFEPKLALVPDSLDGTGDLFYPHLLRIAFQVNAKIVLFEVADLDQAKRVAEMAMKDWENVEIWRDDPTDGTGTMEINGRSIAVRGSGHGRSVFAYSSETSRSLLSPRIDADIATPDVDWPDVTPDR</sequence>
<dbReference type="OrthoDB" id="269872at2759"/>
<dbReference type="Gene3D" id="3.40.50.150">
    <property type="entry name" value="Vaccinia Virus protein VP39"/>
    <property type="match status" value="1"/>
</dbReference>
<feature type="domain" description="Type II methyltransferase M.TaqI-like" evidence="1">
    <location>
        <begin position="178"/>
        <end position="280"/>
    </location>
</feature>
<dbReference type="EMBL" id="LFZN01000009">
    <property type="protein sequence ID" value="KXT05964.1"/>
    <property type="molecule type" value="Genomic_DNA"/>
</dbReference>
<dbReference type="GO" id="GO:0003676">
    <property type="term" value="F:nucleic acid binding"/>
    <property type="evidence" value="ECO:0007669"/>
    <property type="project" value="InterPro"/>
</dbReference>
<dbReference type="InterPro" id="IPR002052">
    <property type="entry name" value="DNA_methylase_N6_adenine_CS"/>
</dbReference>
<dbReference type="InterPro" id="IPR029063">
    <property type="entry name" value="SAM-dependent_MTases_sf"/>
</dbReference>
<dbReference type="GO" id="GO:0008168">
    <property type="term" value="F:methyltransferase activity"/>
    <property type="evidence" value="ECO:0007669"/>
    <property type="project" value="InterPro"/>
</dbReference>
<evidence type="ECO:0000313" key="3">
    <source>
        <dbReference type="Proteomes" id="UP000070133"/>
    </source>
</evidence>
<dbReference type="GO" id="GO:0006304">
    <property type="term" value="P:DNA modification"/>
    <property type="evidence" value="ECO:0007669"/>
    <property type="project" value="InterPro"/>
</dbReference>
<dbReference type="GO" id="GO:0032259">
    <property type="term" value="P:methylation"/>
    <property type="evidence" value="ECO:0007669"/>
    <property type="project" value="InterPro"/>
</dbReference>
<reference evidence="2 3" key="1">
    <citation type="submission" date="2015-07" db="EMBL/GenBank/DDBJ databases">
        <title>Comparative genomics of the Sigatoka disease complex on banana suggests a link between parallel evolutionary changes in Pseudocercospora fijiensis and Pseudocercospora eumusae and increased virulence on the banana host.</title>
        <authorList>
            <person name="Chang T.-C."/>
            <person name="Salvucci A."/>
            <person name="Crous P.W."/>
            <person name="Stergiopoulos I."/>
        </authorList>
    </citation>
    <scope>NUCLEOTIDE SEQUENCE [LARGE SCALE GENOMIC DNA]</scope>
    <source>
        <strain evidence="2 3">CBS 114824</strain>
    </source>
</reference>
<name>A0A139HU09_9PEZI</name>
<dbReference type="Pfam" id="PF07669">
    <property type="entry name" value="Eco57I"/>
    <property type="match status" value="1"/>
</dbReference>
<organism evidence="2 3">
    <name type="scientific">Pseudocercospora eumusae</name>
    <dbReference type="NCBI Taxonomy" id="321146"/>
    <lineage>
        <taxon>Eukaryota</taxon>
        <taxon>Fungi</taxon>
        <taxon>Dikarya</taxon>
        <taxon>Ascomycota</taxon>
        <taxon>Pezizomycotina</taxon>
        <taxon>Dothideomycetes</taxon>
        <taxon>Dothideomycetidae</taxon>
        <taxon>Mycosphaerellales</taxon>
        <taxon>Mycosphaerellaceae</taxon>
        <taxon>Pseudocercospora</taxon>
    </lineage>
</organism>
<dbReference type="AlphaFoldDB" id="A0A139HU09"/>
<dbReference type="GO" id="GO:0005739">
    <property type="term" value="C:mitochondrion"/>
    <property type="evidence" value="ECO:0007669"/>
    <property type="project" value="TreeGrafter"/>
</dbReference>